<dbReference type="InterPro" id="IPR013360">
    <property type="entry name" value="Pilus_4_PilW"/>
</dbReference>
<dbReference type="PANTHER" id="PTHR44227">
    <property type="match status" value="1"/>
</dbReference>
<dbReference type="InterPro" id="IPR052346">
    <property type="entry name" value="O-mannosyl-transferase_TMTC"/>
</dbReference>
<dbReference type="PROSITE" id="PS50005">
    <property type="entry name" value="TPR"/>
    <property type="match status" value="2"/>
</dbReference>
<feature type="repeat" description="TPR" evidence="3">
    <location>
        <begin position="45"/>
        <end position="78"/>
    </location>
</feature>
<comment type="caution">
    <text evidence="4">The sequence shown here is derived from an EMBL/GenBank/DDBJ whole genome shotgun (WGS) entry which is preliminary data.</text>
</comment>
<evidence type="ECO:0000256" key="1">
    <source>
        <dbReference type="ARBA" id="ARBA00022737"/>
    </source>
</evidence>
<proteinExistence type="predicted"/>
<dbReference type="NCBIfam" id="TIGR02521">
    <property type="entry name" value="type_IV_pilW"/>
    <property type="match status" value="1"/>
</dbReference>
<keyword evidence="5" id="KW-1185">Reference proteome</keyword>
<dbReference type="Pfam" id="PF13424">
    <property type="entry name" value="TPR_12"/>
    <property type="match status" value="1"/>
</dbReference>
<dbReference type="PANTHER" id="PTHR44227:SF3">
    <property type="entry name" value="PROTEIN O-MANNOSYL-TRANSFERASE TMTC4"/>
    <property type="match status" value="1"/>
</dbReference>
<reference evidence="5" key="2">
    <citation type="submission" date="2023-07" db="EMBL/GenBank/DDBJ databases">
        <title>Shewanella mangrovi sp. nov., an acetaldehyde- degrading bacterium isolated from mangrove sediment.</title>
        <authorList>
            <person name="Liu Y."/>
        </authorList>
    </citation>
    <scope>NUCLEOTIDE SEQUENCE [LARGE SCALE GENOMIC DNA]</scope>
    <source>
        <strain evidence="5">C32</strain>
    </source>
</reference>
<dbReference type="EMBL" id="JAKOGG010000002">
    <property type="protein sequence ID" value="MCS4555417.1"/>
    <property type="molecule type" value="Genomic_DNA"/>
</dbReference>
<dbReference type="InterPro" id="IPR019734">
    <property type="entry name" value="TPR_rpt"/>
</dbReference>
<dbReference type="RefSeq" id="WP_238894821.1">
    <property type="nucleotide sequence ID" value="NZ_JAKOGG010000002.1"/>
</dbReference>
<evidence type="ECO:0000313" key="5">
    <source>
        <dbReference type="Proteomes" id="UP001201549"/>
    </source>
</evidence>
<feature type="repeat" description="TPR" evidence="3">
    <location>
        <begin position="149"/>
        <end position="182"/>
    </location>
</feature>
<evidence type="ECO:0000256" key="2">
    <source>
        <dbReference type="ARBA" id="ARBA00022803"/>
    </source>
</evidence>
<name>A0ABT2FGH1_9GAMM</name>
<keyword evidence="1" id="KW-0677">Repeat</keyword>
<dbReference type="InterPro" id="IPR011990">
    <property type="entry name" value="TPR-like_helical_dom_sf"/>
</dbReference>
<sequence length="261" mass="29018">MKHGLPGILLLAVACSQLGGCVTERTYAGTDTPVAERKFDRTSAALERSQLGLAYLRKGDSEQAKINLDKAMQYAPEMEQVNVAMAYYYESVGETQKAEDTYDRAIDTLDTTGDAANNFGVFLCKQGKYEKSERMFLRAISNNKYTRTASSYENLGICMRKAGDNDKAKRYFSMALKYEPHRRVALLEMAQLEVESRNFTAAKLVLQQYNKVATMSAESLATAIKIENGLGDVEAAKRNGVLLLAKFPSSPQAKAYRTQMH</sequence>
<reference evidence="4 5" key="1">
    <citation type="submission" date="2022-02" db="EMBL/GenBank/DDBJ databases">
        <authorList>
            <person name="Zhuang L."/>
        </authorList>
    </citation>
    <scope>NUCLEOTIDE SEQUENCE [LARGE SCALE GENOMIC DNA]</scope>
    <source>
        <strain evidence="4 5">C32</strain>
    </source>
</reference>
<organism evidence="4 5">
    <name type="scientific">Shewanella electrica</name>
    <dbReference type="NCBI Taxonomy" id="515560"/>
    <lineage>
        <taxon>Bacteria</taxon>
        <taxon>Pseudomonadati</taxon>
        <taxon>Pseudomonadota</taxon>
        <taxon>Gammaproteobacteria</taxon>
        <taxon>Alteromonadales</taxon>
        <taxon>Shewanellaceae</taxon>
        <taxon>Shewanella</taxon>
    </lineage>
</organism>
<dbReference type="Pfam" id="PF13181">
    <property type="entry name" value="TPR_8"/>
    <property type="match status" value="1"/>
</dbReference>
<dbReference type="Proteomes" id="UP001201549">
    <property type="component" value="Unassembled WGS sequence"/>
</dbReference>
<evidence type="ECO:0000256" key="3">
    <source>
        <dbReference type="PROSITE-ProRule" id="PRU00339"/>
    </source>
</evidence>
<evidence type="ECO:0000313" key="4">
    <source>
        <dbReference type="EMBL" id="MCS4555417.1"/>
    </source>
</evidence>
<protein>
    <submittedName>
        <fullName evidence="4">Type IV pilus biogenesis/stability protein PilW</fullName>
    </submittedName>
</protein>
<keyword evidence="2 3" id="KW-0802">TPR repeat</keyword>
<dbReference type="SUPFAM" id="SSF81901">
    <property type="entry name" value="HCP-like"/>
    <property type="match status" value="1"/>
</dbReference>
<accession>A0ABT2FGH1</accession>
<dbReference type="PROSITE" id="PS51257">
    <property type="entry name" value="PROKAR_LIPOPROTEIN"/>
    <property type="match status" value="1"/>
</dbReference>
<gene>
    <name evidence="4" type="primary">pilW</name>
    <name evidence="4" type="ORF">L9G74_03105</name>
</gene>
<dbReference type="SMART" id="SM00028">
    <property type="entry name" value="TPR"/>
    <property type="match status" value="4"/>
</dbReference>
<dbReference type="Gene3D" id="1.25.40.10">
    <property type="entry name" value="Tetratricopeptide repeat domain"/>
    <property type="match status" value="1"/>
</dbReference>